<organism evidence="3 4">
    <name type="scientific">Paramecium sonneborni</name>
    <dbReference type="NCBI Taxonomy" id="65129"/>
    <lineage>
        <taxon>Eukaryota</taxon>
        <taxon>Sar</taxon>
        <taxon>Alveolata</taxon>
        <taxon>Ciliophora</taxon>
        <taxon>Intramacronucleata</taxon>
        <taxon>Oligohymenophorea</taxon>
        <taxon>Peniculida</taxon>
        <taxon>Parameciidae</taxon>
        <taxon>Paramecium</taxon>
    </lineage>
</organism>
<feature type="domain" description="Dynein heavy chain coiled coil stalk" evidence="2">
    <location>
        <begin position="102"/>
        <end position="223"/>
    </location>
</feature>
<evidence type="ECO:0000256" key="1">
    <source>
        <dbReference type="SAM" id="Coils"/>
    </source>
</evidence>
<dbReference type="PANTHER" id="PTHR45703:SF36">
    <property type="entry name" value="DYNEIN HEAVY CHAIN, CYTOPLASMIC"/>
    <property type="match status" value="1"/>
</dbReference>
<dbReference type="InterPro" id="IPR026983">
    <property type="entry name" value="DHC"/>
</dbReference>
<reference evidence="3" key="1">
    <citation type="submission" date="2021-01" db="EMBL/GenBank/DDBJ databases">
        <authorList>
            <consortium name="Genoscope - CEA"/>
            <person name="William W."/>
        </authorList>
    </citation>
    <scope>NUCLEOTIDE SEQUENCE</scope>
</reference>
<accession>A0A8S1LY73</accession>
<dbReference type="Pfam" id="PF12777">
    <property type="entry name" value="MT"/>
    <property type="match status" value="1"/>
</dbReference>
<dbReference type="GO" id="GO:0045505">
    <property type="term" value="F:dynein intermediate chain binding"/>
    <property type="evidence" value="ECO:0007669"/>
    <property type="project" value="InterPro"/>
</dbReference>
<gene>
    <name evidence="3" type="ORF">PSON_ATCC_30995.1.T0260010</name>
</gene>
<feature type="coiled-coil region" evidence="1">
    <location>
        <begin position="1"/>
        <end position="28"/>
    </location>
</feature>
<dbReference type="Proteomes" id="UP000692954">
    <property type="component" value="Unassembled WGS sequence"/>
</dbReference>
<dbReference type="AlphaFoldDB" id="A0A8S1LY73"/>
<name>A0A8S1LY73_9CILI</name>
<dbReference type="EMBL" id="CAJJDN010000026">
    <property type="protein sequence ID" value="CAD8069766.1"/>
    <property type="molecule type" value="Genomic_DNA"/>
</dbReference>
<evidence type="ECO:0000259" key="2">
    <source>
        <dbReference type="Pfam" id="PF12777"/>
    </source>
</evidence>
<comment type="caution">
    <text evidence="3">The sequence shown here is derived from an EMBL/GenBank/DDBJ whole genome shotgun (WGS) entry which is preliminary data.</text>
</comment>
<dbReference type="GO" id="GO:0051959">
    <property type="term" value="F:dynein light intermediate chain binding"/>
    <property type="evidence" value="ECO:0007669"/>
    <property type="project" value="InterPro"/>
</dbReference>
<dbReference type="GO" id="GO:0007018">
    <property type="term" value="P:microtubule-based movement"/>
    <property type="evidence" value="ECO:0007669"/>
    <property type="project" value="InterPro"/>
</dbReference>
<proteinExistence type="predicted"/>
<keyword evidence="1" id="KW-0175">Coiled coil</keyword>
<keyword evidence="4" id="KW-1185">Reference proteome</keyword>
<protein>
    <recommendedName>
        <fullName evidence="2">Dynein heavy chain coiled coil stalk domain-containing protein</fullName>
    </recommendedName>
</protein>
<feature type="coiled-coil region" evidence="1">
    <location>
        <begin position="85"/>
        <end position="112"/>
    </location>
</feature>
<dbReference type="InterPro" id="IPR024743">
    <property type="entry name" value="Dynein_HC_stalk"/>
</dbReference>
<dbReference type="GO" id="GO:0030286">
    <property type="term" value="C:dynein complex"/>
    <property type="evidence" value="ECO:0007669"/>
    <property type="project" value="InterPro"/>
</dbReference>
<dbReference type="OrthoDB" id="309250at2759"/>
<evidence type="ECO:0000313" key="4">
    <source>
        <dbReference type="Proteomes" id="UP000692954"/>
    </source>
</evidence>
<dbReference type="PANTHER" id="PTHR45703">
    <property type="entry name" value="DYNEIN HEAVY CHAIN"/>
    <property type="match status" value="1"/>
</dbReference>
<sequence>MQKLIVDLKNIESQNQNQESKLKKLFLEFDEIFNKQQNILNPKNTKSNLLQGIRPELFALILEFLDLKTCFRFRLVNGYTNVCVIKSLHQKIKHLNDQSKYLENELNEIQNKYSQDIMNQDLQITRQNAYDRLSQLDKAGIAEIRMYSRPPEMVVKVISLICILLDPNIKQYQENWSNCQKILKDCQNLLNQLLQLEIDNISDSQLKLLQAIHNVQAQQLQNISSSCYSIYLYLQSIVEIRESKYYIVKNQKLNLEKQIKLKSNLIEKLQSISK</sequence>
<evidence type="ECO:0000313" key="3">
    <source>
        <dbReference type="EMBL" id="CAD8069766.1"/>
    </source>
</evidence>